<accession>A0A0N1MQI4</accession>
<keyword evidence="2" id="KW-0547">Nucleotide-binding</keyword>
<feature type="binding site" evidence="2">
    <location>
        <begin position="177"/>
        <end position="184"/>
    </location>
    <ligand>
        <name>ATP</name>
        <dbReference type="ChEBI" id="CHEBI:30616"/>
    </ligand>
</feature>
<dbReference type="InterPro" id="IPR003812">
    <property type="entry name" value="Fido"/>
</dbReference>
<dbReference type="EMBL" id="JNOC01000056">
    <property type="protein sequence ID" value="KPH55177.1"/>
    <property type="molecule type" value="Genomic_DNA"/>
</dbReference>
<dbReference type="Proteomes" id="UP000037997">
    <property type="component" value="Unassembled WGS sequence"/>
</dbReference>
<evidence type="ECO:0000256" key="3">
    <source>
        <dbReference type="PIRSR" id="PIRSR640198-3"/>
    </source>
</evidence>
<organism evidence="5 6">
    <name type="scientific">Helicobacter pullorum</name>
    <dbReference type="NCBI Taxonomy" id="35818"/>
    <lineage>
        <taxon>Bacteria</taxon>
        <taxon>Pseudomonadati</taxon>
        <taxon>Campylobacterota</taxon>
        <taxon>Epsilonproteobacteria</taxon>
        <taxon>Campylobacterales</taxon>
        <taxon>Helicobacteraceae</taxon>
        <taxon>Helicobacter</taxon>
    </lineage>
</organism>
<feature type="active site" evidence="1">
    <location>
        <position position="173"/>
    </location>
</feature>
<feature type="domain" description="Fido" evidence="4">
    <location>
        <begin position="94"/>
        <end position="231"/>
    </location>
</feature>
<evidence type="ECO:0000259" key="4">
    <source>
        <dbReference type="PROSITE" id="PS51459"/>
    </source>
</evidence>
<evidence type="ECO:0000256" key="1">
    <source>
        <dbReference type="PIRSR" id="PIRSR640198-1"/>
    </source>
</evidence>
<dbReference type="Gene3D" id="1.10.3290.10">
    <property type="entry name" value="Fido-like domain"/>
    <property type="match status" value="1"/>
</dbReference>
<dbReference type="GO" id="GO:0005524">
    <property type="term" value="F:ATP binding"/>
    <property type="evidence" value="ECO:0007669"/>
    <property type="project" value="UniProtKB-KW"/>
</dbReference>
<feature type="site" description="Important for autoinhibition of adenylyltransferase activity" evidence="3">
    <location>
        <position position="45"/>
    </location>
</feature>
<dbReference type="SUPFAM" id="SSF140931">
    <property type="entry name" value="Fic-like"/>
    <property type="match status" value="1"/>
</dbReference>
<proteinExistence type="predicted"/>
<evidence type="ECO:0000313" key="6">
    <source>
        <dbReference type="Proteomes" id="UP000037997"/>
    </source>
</evidence>
<name>A0A0N1MQI4_9HELI</name>
<dbReference type="PATRIC" id="fig|35818.11.peg.1996"/>
<feature type="binding site" evidence="2">
    <location>
        <begin position="209"/>
        <end position="210"/>
    </location>
    <ligand>
        <name>ATP</name>
        <dbReference type="ChEBI" id="CHEBI:30616"/>
    </ligand>
</feature>
<dbReference type="PANTHER" id="PTHR13504:SF38">
    <property type="entry name" value="FIDO DOMAIN-CONTAINING PROTEIN"/>
    <property type="match status" value="1"/>
</dbReference>
<reference evidence="5 6" key="1">
    <citation type="submission" date="2014-06" db="EMBL/GenBank/DDBJ databases">
        <title>Helicobacter pullorum isolates in fresh chicken meat - phenotypic and genotypic features.</title>
        <authorList>
            <person name="Borges V."/>
            <person name="Santos A."/>
            <person name="Correia C.B."/>
            <person name="Saraiva M."/>
            <person name="Menard A."/>
            <person name="Vieira L."/>
            <person name="Sampaio D.A."/>
            <person name="Gomes J.P."/>
            <person name="Oleastro M."/>
        </authorList>
    </citation>
    <scope>NUCLEOTIDE SEQUENCE [LARGE SCALE GENOMIC DNA]</scope>
    <source>
        <strain evidence="5 6">229334/12</strain>
    </source>
</reference>
<evidence type="ECO:0000313" key="5">
    <source>
        <dbReference type="EMBL" id="KPH55177.1"/>
    </source>
</evidence>
<dbReference type="Pfam" id="PF02661">
    <property type="entry name" value="Fic"/>
    <property type="match status" value="1"/>
</dbReference>
<protein>
    <recommendedName>
        <fullName evidence="4">Fido domain-containing protein</fullName>
    </recommendedName>
</protein>
<sequence>MLEDYLDEIDSISSFLHQNPLPEALEQNLEEDFKLHYTYDSNAIEGNTLTLMETKVVLEGITIGGKSLKEHFEIINHAEAIDYIKEIVRHKEPLSEFQIKSIHHLILKNIDDKNAGAYRKVNVKIAGARHIPPSYIEVQDEMERFIQWYKNESEALHPVIRASRVHIDFVGIHPFVDGNGRTSRLLMNLELLKAHLPAINIKNDKKLEYYVALDEAHRNKDYSKFDNLVASYVLEQLKEKERMVLENEERFRMR</sequence>
<keyword evidence="2" id="KW-0067">ATP-binding</keyword>
<dbReference type="RefSeq" id="WP_054198414.1">
    <property type="nucleotide sequence ID" value="NZ_CAKNFV010000013.1"/>
</dbReference>
<evidence type="ECO:0000256" key="2">
    <source>
        <dbReference type="PIRSR" id="PIRSR640198-2"/>
    </source>
</evidence>
<dbReference type="PANTHER" id="PTHR13504">
    <property type="entry name" value="FIDO DOMAIN-CONTAINING PROTEIN DDB_G0283145"/>
    <property type="match status" value="1"/>
</dbReference>
<gene>
    <name evidence="5" type="ORF">HPU229334_10105</name>
</gene>
<dbReference type="InterPro" id="IPR040198">
    <property type="entry name" value="Fido_containing"/>
</dbReference>
<comment type="caution">
    <text evidence="5">The sequence shown here is derived from an EMBL/GenBank/DDBJ whole genome shotgun (WGS) entry which is preliminary data.</text>
</comment>
<dbReference type="InterPro" id="IPR036597">
    <property type="entry name" value="Fido-like_dom_sf"/>
</dbReference>
<dbReference type="AlphaFoldDB" id="A0A0N1MQI4"/>
<dbReference type="PROSITE" id="PS51459">
    <property type="entry name" value="FIDO"/>
    <property type="match status" value="1"/>
</dbReference>